<gene>
    <name evidence="15" type="ORF">JOF55_002175</name>
</gene>
<proteinExistence type="predicted"/>
<feature type="compositionally biased region" description="Polar residues" evidence="11">
    <location>
        <begin position="534"/>
        <end position="563"/>
    </location>
</feature>
<evidence type="ECO:0000256" key="6">
    <source>
        <dbReference type="ARBA" id="ARBA00022777"/>
    </source>
</evidence>
<dbReference type="CDD" id="cd14014">
    <property type="entry name" value="STKc_PknB_like"/>
    <property type="match status" value="1"/>
</dbReference>
<evidence type="ECO:0000313" key="15">
    <source>
        <dbReference type="EMBL" id="MDR7301994.1"/>
    </source>
</evidence>
<evidence type="ECO:0000313" key="16">
    <source>
        <dbReference type="Proteomes" id="UP001180845"/>
    </source>
</evidence>
<comment type="catalytic activity">
    <reaction evidence="9">
        <text>L-seryl-[protein] + ATP = O-phospho-L-seryl-[protein] + ADP + H(+)</text>
        <dbReference type="Rhea" id="RHEA:17989"/>
        <dbReference type="Rhea" id="RHEA-COMP:9863"/>
        <dbReference type="Rhea" id="RHEA-COMP:11604"/>
        <dbReference type="ChEBI" id="CHEBI:15378"/>
        <dbReference type="ChEBI" id="CHEBI:29999"/>
        <dbReference type="ChEBI" id="CHEBI:30616"/>
        <dbReference type="ChEBI" id="CHEBI:83421"/>
        <dbReference type="ChEBI" id="CHEBI:456216"/>
        <dbReference type="EC" id="2.7.11.1"/>
    </reaction>
</comment>
<comment type="catalytic activity">
    <reaction evidence="8">
        <text>L-threonyl-[protein] + ATP = O-phospho-L-threonyl-[protein] + ADP + H(+)</text>
        <dbReference type="Rhea" id="RHEA:46608"/>
        <dbReference type="Rhea" id="RHEA-COMP:11060"/>
        <dbReference type="Rhea" id="RHEA-COMP:11605"/>
        <dbReference type="ChEBI" id="CHEBI:15378"/>
        <dbReference type="ChEBI" id="CHEBI:30013"/>
        <dbReference type="ChEBI" id="CHEBI:30616"/>
        <dbReference type="ChEBI" id="CHEBI:61977"/>
        <dbReference type="ChEBI" id="CHEBI:456216"/>
        <dbReference type="EC" id="2.7.11.1"/>
    </reaction>
</comment>
<dbReference type="Pfam" id="PF03793">
    <property type="entry name" value="PASTA"/>
    <property type="match status" value="4"/>
</dbReference>
<evidence type="ECO:0000256" key="1">
    <source>
        <dbReference type="ARBA" id="ARBA00012513"/>
    </source>
</evidence>
<keyword evidence="2" id="KW-0723">Serine/threonine-protein kinase</keyword>
<dbReference type="NCBIfam" id="NF033483">
    <property type="entry name" value="PknB_PASTA_kin"/>
    <property type="match status" value="1"/>
</dbReference>
<keyword evidence="12" id="KW-0472">Membrane</keyword>
<evidence type="ECO:0000256" key="4">
    <source>
        <dbReference type="ARBA" id="ARBA00022737"/>
    </source>
</evidence>
<dbReference type="InterPro" id="IPR005543">
    <property type="entry name" value="PASTA_dom"/>
</dbReference>
<dbReference type="EC" id="2.7.11.1" evidence="1"/>
<keyword evidence="12" id="KW-0812">Transmembrane</keyword>
<dbReference type="Proteomes" id="UP001180845">
    <property type="component" value="Unassembled WGS sequence"/>
</dbReference>
<evidence type="ECO:0000256" key="3">
    <source>
        <dbReference type="ARBA" id="ARBA00022679"/>
    </source>
</evidence>
<feature type="domain" description="PASTA" evidence="14">
    <location>
        <begin position="377"/>
        <end position="443"/>
    </location>
</feature>
<evidence type="ECO:0000256" key="2">
    <source>
        <dbReference type="ARBA" id="ARBA00022527"/>
    </source>
</evidence>
<keyword evidence="6 15" id="KW-0418">Kinase</keyword>
<accession>A0AAE3ZFC6</accession>
<keyword evidence="12" id="KW-1133">Transmembrane helix</keyword>
<dbReference type="FunFam" id="1.10.510.10:FF:000021">
    <property type="entry name" value="Serine/threonine protein kinase"/>
    <property type="match status" value="1"/>
</dbReference>
<dbReference type="Gene3D" id="3.30.10.20">
    <property type="match status" value="4"/>
</dbReference>
<sequence length="664" mass="71667">MDKDRDYAAMSSPRLLSDRYEIGDTLGYGGMSEVHSGRDIRLGRDVAVKVLRADLARDPTFQLRFRREAQNAAALNHPAIVAVYDTGETESENGPLPYIVMEYVNGRTLRDIVKAEGPLAPRRAMEVMADASAALDFSHRHGIVHRDVKPANIMITDSGAVKVMDFGIARAVADGQAAVTQTAAVIGTAQYLSPEQARGETVDARSDVYAAGCVLFELLTGDPPFTGDSPVAVAYQHVREDPSKPSEHNEQVPASLDAVILKALSKNPDNRYESAADMRTDLVRVLSGQRPQAPMVMSAEERTSMMTGSTTAQVTETRQHWPEEIARPSEADEANETDEQHRRRRRRWTIGLVTALCLGVFALAAWLTTIMTAEPAGPKQITLDNYDGQRIAVARQAASQAGFQVMVRTQASSAADQGRVVRQTPQPNRQYDIGTKLFLYKGTGPKQIDVPDLTGMTMGEAQKTLGNVGLALNVTPKKKEVTDSSKVGTILNQSKTGRVDKGTMITVTVGKAIEKKNVPNVVGRSLERATSTLESAGFTVTSQQTDSPKPQGTVISQEPSAGSSARPGSEVALTVSNGSQITVPELRSMSASEAEKALKEAGWNGDLDTEKRVTHDRSLDEKVVGSSPEAGSTIGKDESITLYIGDYERSSDSPPSDELIPSFD</sequence>
<dbReference type="InterPro" id="IPR011009">
    <property type="entry name" value="Kinase-like_dom_sf"/>
</dbReference>
<dbReference type="Gene3D" id="3.30.200.20">
    <property type="entry name" value="Phosphorylase Kinase, domain 1"/>
    <property type="match status" value="1"/>
</dbReference>
<keyword evidence="7 10" id="KW-0067">ATP-binding</keyword>
<evidence type="ECO:0000256" key="10">
    <source>
        <dbReference type="PROSITE-ProRule" id="PRU10141"/>
    </source>
</evidence>
<feature type="domain" description="PASTA" evidence="14">
    <location>
        <begin position="444"/>
        <end position="511"/>
    </location>
</feature>
<evidence type="ECO:0000259" key="14">
    <source>
        <dbReference type="PROSITE" id="PS51178"/>
    </source>
</evidence>
<dbReference type="PANTHER" id="PTHR43289">
    <property type="entry name" value="MITOGEN-ACTIVATED PROTEIN KINASE KINASE KINASE 20-RELATED"/>
    <property type="match status" value="1"/>
</dbReference>
<feature type="region of interest" description="Disordered" evidence="11">
    <location>
        <begin position="534"/>
        <end position="569"/>
    </location>
</feature>
<evidence type="ECO:0000256" key="5">
    <source>
        <dbReference type="ARBA" id="ARBA00022741"/>
    </source>
</evidence>
<keyword evidence="3 15" id="KW-0808">Transferase</keyword>
<dbReference type="PROSITE" id="PS00108">
    <property type="entry name" value="PROTEIN_KINASE_ST"/>
    <property type="match status" value="1"/>
</dbReference>
<dbReference type="InterPro" id="IPR008271">
    <property type="entry name" value="Ser/Thr_kinase_AS"/>
</dbReference>
<feature type="binding site" evidence="10">
    <location>
        <position position="49"/>
    </location>
    <ligand>
        <name>ATP</name>
        <dbReference type="ChEBI" id="CHEBI:30616"/>
    </ligand>
</feature>
<feature type="region of interest" description="Disordered" evidence="11">
    <location>
        <begin position="645"/>
        <end position="664"/>
    </location>
</feature>
<dbReference type="SMART" id="SM00220">
    <property type="entry name" value="S_TKc"/>
    <property type="match status" value="1"/>
</dbReference>
<feature type="compositionally biased region" description="Basic and acidic residues" evidence="11">
    <location>
        <begin position="608"/>
        <end position="623"/>
    </location>
</feature>
<dbReference type="GO" id="GO:0045717">
    <property type="term" value="P:negative regulation of fatty acid biosynthetic process"/>
    <property type="evidence" value="ECO:0007669"/>
    <property type="project" value="UniProtKB-ARBA"/>
</dbReference>
<keyword evidence="4" id="KW-0677">Repeat</keyword>
<dbReference type="GO" id="GO:0004674">
    <property type="term" value="F:protein serine/threonine kinase activity"/>
    <property type="evidence" value="ECO:0007669"/>
    <property type="project" value="UniProtKB-KW"/>
</dbReference>
<keyword evidence="5 10" id="KW-0547">Nucleotide-binding</keyword>
<evidence type="ECO:0000256" key="7">
    <source>
        <dbReference type="ARBA" id="ARBA00022840"/>
    </source>
</evidence>
<dbReference type="AlphaFoldDB" id="A0AAE3ZFC6"/>
<feature type="domain" description="PASTA" evidence="14">
    <location>
        <begin position="578"/>
        <end position="646"/>
    </location>
</feature>
<dbReference type="EMBL" id="JAVDXW010000001">
    <property type="protein sequence ID" value="MDR7301994.1"/>
    <property type="molecule type" value="Genomic_DNA"/>
</dbReference>
<dbReference type="PROSITE" id="PS50011">
    <property type="entry name" value="PROTEIN_KINASE_DOM"/>
    <property type="match status" value="1"/>
</dbReference>
<dbReference type="SUPFAM" id="SSF56112">
    <property type="entry name" value="Protein kinase-like (PK-like)"/>
    <property type="match status" value="1"/>
</dbReference>
<keyword evidence="16" id="KW-1185">Reference proteome</keyword>
<dbReference type="CDD" id="cd06577">
    <property type="entry name" value="PASTA_pknB"/>
    <property type="match status" value="4"/>
</dbReference>
<evidence type="ECO:0000256" key="12">
    <source>
        <dbReference type="SAM" id="Phobius"/>
    </source>
</evidence>
<dbReference type="InterPro" id="IPR000719">
    <property type="entry name" value="Prot_kinase_dom"/>
</dbReference>
<dbReference type="PANTHER" id="PTHR43289:SF6">
    <property type="entry name" value="SERINE_THREONINE-PROTEIN KINASE NEKL-3"/>
    <property type="match status" value="1"/>
</dbReference>
<protein>
    <recommendedName>
        <fullName evidence="1">non-specific serine/threonine protein kinase</fullName>
        <ecNumber evidence="1">2.7.11.1</ecNumber>
    </recommendedName>
</protein>
<evidence type="ECO:0000259" key="13">
    <source>
        <dbReference type="PROSITE" id="PS50011"/>
    </source>
</evidence>
<dbReference type="PROSITE" id="PS51178">
    <property type="entry name" value="PASTA"/>
    <property type="match status" value="4"/>
</dbReference>
<evidence type="ECO:0000256" key="9">
    <source>
        <dbReference type="ARBA" id="ARBA00048679"/>
    </source>
</evidence>
<organism evidence="15 16">
    <name type="scientific">Haloactinomyces albus</name>
    <dbReference type="NCBI Taxonomy" id="1352928"/>
    <lineage>
        <taxon>Bacteria</taxon>
        <taxon>Bacillati</taxon>
        <taxon>Actinomycetota</taxon>
        <taxon>Actinomycetes</taxon>
        <taxon>Actinopolysporales</taxon>
        <taxon>Actinopolysporaceae</taxon>
        <taxon>Haloactinomyces</taxon>
    </lineage>
</organism>
<dbReference type="Gene3D" id="1.10.510.10">
    <property type="entry name" value="Transferase(Phosphotransferase) domain 1"/>
    <property type="match status" value="1"/>
</dbReference>
<dbReference type="SMART" id="SM00740">
    <property type="entry name" value="PASTA"/>
    <property type="match status" value="4"/>
</dbReference>
<evidence type="ECO:0000256" key="8">
    <source>
        <dbReference type="ARBA" id="ARBA00047899"/>
    </source>
</evidence>
<dbReference type="GO" id="GO:0005524">
    <property type="term" value="F:ATP binding"/>
    <property type="evidence" value="ECO:0007669"/>
    <property type="project" value="UniProtKB-UniRule"/>
</dbReference>
<name>A0AAE3ZFC6_9ACTN</name>
<reference evidence="15" key="1">
    <citation type="submission" date="2023-07" db="EMBL/GenBank/DDBJ databases">
        <title>Sequencing the genomes of 1000 actinobacteria strains.</title>
        <authorList>
            <person name="Klenk H.-P."/>
        </authorList>
    </citation>
    <scope>NUCLEOTIDE SEQUENCE</scope>
    <source>
        <strain evidence="15">DSM 45977</strain>
    </source>
</reference>
<feature type="domain" description="Protein kinase" evidence="13">
    <location>
        <begin position="20"/>
        <end position="283"/>
    </location>
</feature>
<dbReference type="PROSITE" id="PS00107">
    <property type="entry name" value="PROTEIN_KINASE_ATP"/>
    <property type="match status" value="1"/>
</dbReference>
<dbReference type="InterPro" id="IPR017441">
    <property type="entry name" value="Protein_kinase_ATP_BS"/>
</dbReference>
<dbReference type="Pfam" id="PF00069">
    <property type="entry name" value="Pkinase"/>
    <property type="match status" value="1"/>
</dbReference>
<feature type="region of interest" description="Disordered" evidence="11">
    <location>
        <begin position="590"/>
        <end position="639"/>
    </location>
</feature>
<feature type="domain" description="PASTA" evidence="14">
    <location>
        <begin position="512"/>
        <end position="577"/>
    </location>
</feature>
<dbReference type="FunFam" id="3.30.200.20:FF:000035">
    <property type="entry name" value="Serine/threonine protein kinase Stk1"/>
    <property type="match status" value="1"/>
</dbReference>
<evidence type="ECO:0000256" key="11">
    <source>
        <dbReference type="SAM" id="MobiDB-lite"/>
    </source>
</evidence>
<feature type="transmembrane region" description="Helical" evidence="12">
    <location>
        <begin position="348"/>
        <end position="367"/>
    </location>
</feature>
<comment type="caution">
    <text evidence="15">The sequence shown here is derived from an EMBL/GenBank/DDBJ whole genome shotgun (WGS) entry which is preliminary data.</text>
</comment>